<evidence type="ECO:0000256" key="1">
    <source>
        <dbReference type="SAM" id="MobiDB-lite"/>
    </source>
</evidence>
<feature type="region of interest" description="Disordered" evidence="1">
    <location>
        <begin position="121"/>
        <end position="143"/>
    </location>
</feature>
<feature type="compositionally biased region" description="Polar residues" evidence="1">
    <location>
        <begin position="63"/>
        <end position="79"/>
    </location>
</feature>
<accession>A0A1U7ZQV7</accession>
<evidence type="ECO:0000313" key="2">
    <source>
        <dbReference type="Proteomes" id="UP000189703"/>
    </source>
</evidence>
<dbReference type="STRING" id="4432.A0A1U7ZQV7"/>
<dbReference type="PANTHER" id="PTHR47290:SF4">
    <property type="entry name" value="RING FINGER PROTEIN"/>
    <property type="match status" value="1"/>
</dbReference>
<dbReference type="InterPro" id="IPR044171">
    <property type="entry name" value="LAX2-like"/>
</dbReference>
<dbReference type="Proteomes" id="UP000189703">
    <property type="component" value="Unplaced"/>
</dbReference>
<dbReference type="AlphaFoldDB" id="A0A1U7ZQV7"/>
<dbReference type="eggNOG" id="KOG2660">
    <property type="taxonomic scope" value="Eukaryota"/>
</dbReference>
<reference evidence="3" key="1">
    <citation type="submission" date="2025-08" db="UniProtKB">
        <authorList>
            <consortium name="RefSeq"/>
        </authorList>
    </citation>
    <scope>IDENTIFICATION</scope>
</reference>
<dbReference type="GO" id="GO:0005634">
    <property type="term" value="C:nucleus"/>
    <property type="evidence" value="ECO:0000318"/>
    <property type="project" value="GO_Central"/>
</dbReference>
<organism evidence="2 3">
    <name type="scientific">Nelumbo nucifera</name>
    <name type="common">Sacred lotus</name>
    <dbReference type="NCBI Taxonomy" id="4432"/>
    <lineage>
        <taxon>Eukaryota</taxon>
        <taxon>Viridiplantae</taxon>
        <taxon>Streptophyta</taxon>
        <taxon>Embryophyta</taxon>
        <taxon>Tracheophyta</taxon>
        <taxon>Spermatophyta</taxon>
        <taxon>Magnoliopsida</taxon>
        <taxon>Proteales</taxon>
        <taxon>Nelumbonaceae</taxon>
        <taxon>Nelumbo</taxon>
    </lineage>
</organism>
<dbReference type="OMA" id="EIRCREQ"/>
<feature type="region of interest" description="Disordered" evidence="1">
    <location>
        <begin position="63"/>
        <end position="83"/>
    </location>
</feature>
<sequence length="357" mass="39543">MTMVPSAESLLINHPHHDAYGDDCYSDNCVGLMRSRISGHDPCRKACLESETDLVVVGHMAENNSRNSSLNEAGSSSKDVQQERDEGWLQLGIGDYVTGRTDTKLVQVEPTTPRVGLVELDLLPPSGGGNCSSSSSSSSTQRVKPAVLADPLFHVSEFRVPPRPSSASGFMGTPLFFPRQRTTSLGFPQPEVPWGYRLNPWNPTPSSSSCSAMMLPGTYHARQFQQQPAMDAAGPSSDIIRVIEPPPRTPSGVWFVLQASQNQAKEPFLPQIPKSYLRIKDARMTVRLLIKYLVNKLRLEHESEVEITCRGRQLLPFMTLQHVRDNIWTSTSRDPLTLLPDSSTMDHLMILNYGRSA</sequence>
<dbReference type="GeneID" id="104592779"/>
<proteinExistence type="predicted"/>
<dbReference type="GO" id="GO:0006355">
    <property type="term" value="P:regulation of DNA-templated transcription"/>
    <property type="evidence" value="ECO:0000318"/>
    <property type="project" value="GO_Central"/>
</dbReference>
<keyword evidence="2" id="KW-1185">Reference proteome</keyword>
<dbReference type="OrthoDB" id="1932457at2759"/>
<dbReference type="RefSeq" id="XP_010250563.1">
    <property type="nucleotide sequence ID" value="XM_010252261.2"/>
</dbReference>
<gene>
    <name evidence="3" type="primary">LOC104592779</name>
</gene>
<dbReference type="FunCoup" id="A0A1U7ZQV7">
    <property type="interactions" value="14"/>
</dbReference>
<protein>
    <submittedName>
        <fullName evidence="3">Uncharacterized protein LOC104592779</fullName>
    </submittedName>
</protein>
<name>A0A1U7ZQV7_NELNU</name>
<evidence type="ECO:0000313" key="3">
    <source>
        <dbReference type="RefSeq" id="XP_010250563.1"/>
    </source>
</evidence>
<dbReference type="Gene3D" id="3.10.20.90">
    <property type="entry name" value="Phosphatidylinositol 3-kinase Catalytic Subunit, Chain A, domain 1"/>
    <property type="match status" value="1"/>
</dbReference>
<dbReference type="PANTHER" id="PTHR47290">
    <property type="entry name" value="RING FINGER PROTEIN"/>
    <property type="match status" value="1"/>
</dbReference>
<dbReference type="KEGG" id="nnu:104592779"/>